<dbReference type="PANTHER" id="PTHR44688">
    <property type="entry name" value="DNA-BINDING TRANSCRIPTIONAL ACTIVATOR DEVR_DOSR"/>
    <property type="match status" value="1"/>
</dbReference>
<dbReference type="GO" id="GO:0006355">
    <property type="term" value="P:regulation of DNA-templated transcription"/>
    <property type="evidence" value="ECO:0007669"/>
    <property type="project" value="InterPro"/>
</dbReference>
<keyword evidence="2" id="KW-0238">DNA-binding</keyword>
<dbReference type="Gene3D" id="1.25.40.10">
    <property type="entry name" value="Tetratricopeptide repeat domain"/>
    <property type="match status" value="1"/>
</dbReference>
<dbReference type="SMART" id="SM00028">
    <property type="entry name" value="TPR"/>
    <property type="match status" value="5"/>
</dbReference>
<proteinExistence type="predicted"/>
<protein>
    <submittedName>
        <fullName evidence="5">LuxR family transcriptional regulator</fullName>
    </submittedName>
</protein>
<name>A0A1D3K3L7_PSEVE</name>
<dbReference type="AlphaFoldDB" id="A0A1D3K3L7"/>
<dbReference type="InterPro" id="IPR019734">
    <property type="entry name" value="TPR_rpt"/>
</dbReference>
<evidence type="ECO:0000256" key="3">
    <source>
        <dbReference type="ARBA" id="ARBA00023163"/>
    </source>
</evidence>
<accession>A0A1D3K3L7</accession>
<dbReference type="PROSITE" id="PS00622">
    <property type="entry name" value="HTH_LUXR_1"/>
    <property type="match status" value="1"/>
</dbReference>
<organism evidence="5 6">
    <name type="scientific">Pseudomonas veronii 1YdBTEX2</name>
    <dbReference type="NCBI Taxonomy" id="1295141"/>
    <lineage>
        <taxon>Bacteria</taxon>
        <taxon>Pseudomonadati</taxon>
        <taxon>Pseudomonadota</taxon>
        <taxon>Gammaproteobacteria</taxon>
        <taxon>Pseudomonadales</taxon>
        <taxon>Pseudomonadaceae</taxon>
        <taxon>Pseudomonas</taxon>
    </lineage>
</organism>
<dbReference type="InterPro" id="IPR041617">
    <property type="entry name" value="TPR_MalT"/>
</dbReference>
<evidence type="ECO:0000313" key="6">
    <source>
        <dbReference type="Proteomes" id="UP000245431"/>
    </source>
</evidence>
<dbReference type="Pfam" id="PF25873">
    <property type="entry name" value="WHD_MalT"/>
    <property type="match status" value="1"/>
</dbReference>
<dbReference type="SMART" id="SM00421">
    <property type="entry name" value="HTH_LUXR"/>
    <property type="match status" value="1"/>
</dbReference>
<evidence type="ECO:0000256" key="2">
    <source>
        <dbReference type="ARBA" id="ARBA00023125"/>
    </source>
</evidence>
<gene>
    <name evidence="5" type="ORF">PVE_R1G4990</name>
</gene>
<dbReference type="RefSeq" id="WP_017849548.1">
    <property type="nucleotide sequence ID" value="NZ_AOUH01000055.1"/>
</dbReference>
<evidence type="ECO:0000313" key="5">
    <source>
        <dbReference type="EMBL" id="SBW82872.1"/>
    </source>
</evidence>
<evidence type="ECO:0000259" key="4">
    <source>
        <dbReference type="PROSITE" id="PS50043"/>
    </source>
</evidence>
<sequence>MTAMTRCLDRPGFMPRLSAHHLLRPRLAEPLLAAQARVKLLCAPGGSGKSALLAECALQAPAGCQVYWLPLNGVPLSPLDLCRRLAHNLGLAFTDEATLLQDLSRWQTSAWLFVDDFSRLPAPELDALLDRLLSASHPALTWWLGARRRPACNWPRLLLDDELLECSAAELIFSAEEVQALLGEAPGHSVERVMRFSAGWCAGVRIALLGDGHPDKTLLDYLQHELFSTLPAELEEAWRVLAHLPRFNAGLCEHLFGFGDGAQYLRDLQALGAFIQPWDDAADWLQVFAPLAQLIREEPWPAKRSWHRRACQWFSAEGDWQAAFEQALLAEEYEVAVSLLQHFSFEDLFRQQNAVLLLRLHEQHGDELMLCSAQLVGLVTAALLFAGRFEQAALCIGQLVRFAPQPSAPQQRLLLARWQAQWGWLLHLAGDAQRSREHFLEALQALPDSAWTSRLMCLSGLTQQALLRGELEAAQTLNREALCLARAHGSLLLEALLELDHAQLLEQRGAPYRAQNLLEQVQAMLLKQRLKAGPLVGRIALRRGHLALRQGQDALAAECFETGLSMCLHSQDKRVLYGYLGLALLAANHGDYAQAFIQLREAERLMQQRQVPDTVYRAVLLLVSGHFWLQQGRAELTVAALRRVLRHFRGPDAKQAPPATLELIPRLEYLLVLAEVKLGVADQPLARLNALLDASRQRGMLCLEAELHLVLGEVAWQLGEPAMARRSLQHGLELAGRCQVQQAIRELRLRSPGLLSELGLEPQASPTGTADNPLSQRELEVLQLIALGNSNLEIADRLFISLHTVKTHARRIHSKLGVERRTQAVAKAKTLGLMV</sequence>
<dbReference type="Gene3D" id="1.10.10.10">
    <property type="entry name" value="Winged helix-like DNA-binding domain superfamily/Winged helix DNA-binding domain"/>
    <property type="match status" value="1"/>
</dbReference>
<keyword evidence="3" id="KW-0804">Transcription</keyword>
<dbReference type="SUPFAM" id="SSF46894">
    <property type="entry name" value="C-terminal effector domain of the bipartite response regulators"/>
    <property type="match status" value="1"/>
</dbReference>
<evidence type="ECO:0000256" key="1">
    <source>
        <dbReference type="ARBA" id="ARBA00023015"/>
    </source>
</evidence>
<dbReference type="InterPro" id="IPR000792">
    <property type="entry name" value="Tscrpt_reg_LuxR_C"/>
</dbReference>
<dbReference type="InterPro" id="IPR016032">
    <property type="entry name" value="Sig_transdc_resp-reg_C-effctor"/>
</dbReference>
<dbReference type="InterPro" id="IPR059106">
    <property type="entry name" value="WHD_MalT"/>
</dbReference>
<dbReference type="SUPFAM" id="SSF48452">
    <property type="entry name" value="TPR-like"/>
    <property type="match status" value="1"/>
</dbReference>
<dbReference type="PROSITE" id="PS50043">
    <property type="entry name" value="HTH_LUXR_2"/>
    <property type="match status" value="1"/>
</dbReference>
<reference evidence="6" key="1">
    <citation type="submission" date="2016-07" db="EMBL/GenBank/DDBJ databases">
        <authorList>
            <person name="Florea S."/>
            <person name="Webb J.S."/>
            <person name="Jaromczyk J."/>
            <person name="Schardl C.L."/>
        </authorList>
    </citation>
    <scope>NUCLEOTIDE SEQUENCE [LARGE SCALE GENOMIC DNA]</scope>
    <source>
        <strain evidence="6">1YdBTEX2</strain>
    </source>
</reference>
<dbReference type="Pfam" id="PF17874">
    <property type="entry name" value="TPR_MalT"/>
    <property type="match status" value="1"/>
</dbReference>
<dbReference type="Proteomes" id="UP000245431">
    <property type="component" value="Chromosome PVE_r1"/>
</dbReference>
<dbReference type="GO" id="GO:0003677">
    <property type="term" value="F:DNA binding"/>
    <property type="evidence" value="ECO:0007669"/>
    <property type="project" value="UniProtKB-KW"/>
</dbReference>
<dbReference type="PANTHER" id="PTHR44688:SF16">
    <property type="entry name" value="DNA-BINDING TRANSCRIPTIONAL ACTIVATOR DEVR_DOSR"/>
    <property type="match status" value="1"/>
</dbReference>
<dbReference type="InterPro" id="IPR036388">
    <property type="entry name" value="WH-like_DNA-bd_sf"/>
</dbReference>
<feature type="domain" description="HTH luxR-type" evidence="4">
    <location>
        <begin position="767"/>
        <end position="832"/>
    </location>
</feature>
<dbReference type="InterPro" id="IPR011990">
    <property type="entry name" value="TPR-like_helical_dom_sf"/>
</dbReference>
<dbReference type="EMBL" id="LT599583">
    <property type="protein sequence ID" value="SBW82872.1"/>
    <property type="molecule type" value="Genomic_DNA"/>
</dbReference>
<dbReference type="CDD" id="cd06170">
    <property type="entry name" value="LuxR_C_like"/>
    <property type="match status" value="1"/>
</dbReference>
<dbReference type="Pfam" id="PF00196">
    <property type="entry name" value="GerE"/>
    <property type="match status" value="1"/>
</dbReference>
<keyword evidence="1" id="KW-0805">Transcription regulation</keyword>
<dbReference type="PRINTS" id="PR00038">
    <property type="entry name" value="HTHLUXR"/>
</dbReference>